<dbReference type="GO" id="GO:0022857">
    <property type="term" value="F:transmembrane transporter activity"/>
    <property type="evidence" value="ECO:0007669"/>
    <property type="project" value="InterPro"/>
</dbReference>
<keyword evidence="8" id="KW-1185">Reference proteome</keyword>
<dbReference type="InterPro" id="IPR020846">
    <property type="entry name" value="MFS_dom"/>
</dbReference>
<feature type="transmembrane region" description="Helical" evidence="5">
    <location>
        <begin position="314"/>
        <end position="333"/>
    </location>
</feature>
<dbReference type="PROSITE" id="PS50850">
    <property type="entry name" value="MFS"/>
    <property type="match status" value="1"/>
</dbReference>
<feature type="transmembrane region" description="Helical" evidence="5">
    <location>
        <begin position="19"/>
        <end position="36"/>
    </location>
</feature>
<evidence type="ECO:0000256" key="4">
    <source>
        <dbReference type="ARBA" id="ARBA00023136"/>
    </source>
</evidence>
<feature type="transmembrane region" description="Helical" evidence="5">
    <location>
        <begin position="178"/>
        <end position="198"/>
    </location>
</feature>
<dbReference type="Pfam" id="PF07690">
    <property type="entry name" value="MFS_1"/>
    <property type="match status" value="1"/>
</dbReference>
<dbReference type="Proteomes" id="UP000030982">
    <property type="component" value="Unassembled WGS sequence"/>
</dbReference>
<evidence type="ECO:0000256" key="3">
    <source>
        <dbReference type="ARBA" id="ARBA00022989"/>
    </source>
</evidence>
<dbReference type="EMBL" id="JTDL01000098">
    <property type="protein sequence ID" value="KHL03535.1"/>
    <property type="molecule type" value="Genomic_DNA"/>
</dbReference>
<protein>
    <recommendedName>
        <fullName evidence="6">Major facilitator superfamily (MFS) profile domain-containing protein</fullName>
    </recommendedName>
</protein>
<evidence type="ECO:0000256" key="5">
    <source>
        <dbReference type="SAM" id="Phobius"/>
    </source>
</evidence>
<comment type="subcellular location">
    <subcellularLocation>
        <location evidence="1">Cell membrane</location>
        <topology evidence="1">Multi-pass membrane protein</topology>
    </subcellularLocation>
</comment>
<dbReference type="SUPFAM" id="SSF103473">
    <property type="entry name" value="MFS general substrate transporter"/>
    <property type="match status" value="1"/>
</dbReference>
<name>A0A0B2AIX7_9MICC</name>
<organism evidence="7 8">
    <name type="scientific">Sinomonas humi</name>
    <dbReference type="NCBI Taxonomy" id="1338436"/>
    <lineage>
        <taxon>Bacteria</taxon>
        <taxon>Bacillati</taxon>
        <taxon>Actinomycetota</taxon>
        <taxon>Actinomycetes</taxon>
        <taxon>Micrococcales</taxon>
        <taxon>Micrococcaceae</taxon>
        <taxon>Sinomonas</taxon>
    </lineage>
</organism>
<feature type="transmembrane region" description="Helical" evidence="5">
    <location>
        <begin position="150"/>
        <end position="172"/>
    </location>
</feature>
<evidence type="ECO:0000259" key="6">
    <source>
        <dbReference type="PROSITE" id="PS50850"/>
    </source>
</evidence>
<comment type="caution">
    <text evidence="7">The sequence shown here is derived from an EMBL/GenBank/DDBJ whole genome shotgun (WGS) entry which is preliminary data.</text>
</comment>
<feature type="transmembrane region" description="Helical" evidence="5">
    <location>
        <begin position="241"/>
        <end position="261"/>
    </location>
</feature>
<feature type="domain" description="Major facilitator superfamily (MFS) profile" evidence="6">
    <location>
        <begin position="23"/>
        <end position="427"/>
    </location>
</feature>
<accession>A0A0B2AIX7</accession>
<dbReference type="PANTHER" id="PTHR11662">
    <property type="entry name" value="SOLUTE CARRIER FAMILY 17"/>
    <property type="match status" value="1"/>
</dbReference>
<reference evidence="7 8" key="1">
    <citation type="submission" date="2014-09" db="EMBL/GenBank/DDBJ databases">
        <title>Genome sequence of Sinomonas sp. MUSC 117.</title>
        <authorList>
            <person name="Lee L.-H."/>
        </authorList>
    </citation>
    <scope>NUCLEOTIDE SEQUENCE [LARGE SCALE GENOMIC DNA]</scope>
    <source>
        <strain evidence="7 8">MUSC 117</strain>
    </source>
</reference>
<evidence type="ECO:0000313" key="8">
    <source>
        <dbReference type="Proteomes" id="UP000030982"/>
    </source>
</evidence>
<keyword evidence="4 5" id="KW-0472">Membrane</keyword>
<dbReference type="InterPro" id="IPR011701">
    <property type="entry name" value="MFS"/>
</dbReference>
<dbReference type="GO" id="GO:0005886">
    <property type="term" value="C:plasma membrane"/>
    <property type="evidence" value="ECO:0007669"/>
    <property type="project" value="UniProtKB-SubCell"/>
</dbReference>
<dbReference type="InterPro" id="IPR050382">
    <property type="entry name" value="MFS_Na/Anion_cotransporter"/>
</dbReference>
<feature type="transmembrane region" description="Helical" evidence="5">
    <location>
        <begin position="339"/>
        <end position="358"/>
    </location>
</feature>
<feature type="transmembrane region" description="Helical" evidence="5">
    <location>
        <begin position="401"/>
        <end position="422"/>
    </location>
</feature>
<feature type="transmembrane region" description="Helical" evidence="5">
    <location>
        <begin position="95"/>
        <end position="114"/>
    </location>
</feature>
<evidence type="ECO:0000256" key="2">
    <source>
        <dbReference type="ARBA" id="ARBA00022692"/>
    </source>
</evidence>
<gene>
    <name evidence="7" type="ORF">LK10_08945</name>
</gene>
<proteinExistence type="predicted"/>
<dbReference type="CDD" id="cd17319">
    <property type="entry name" value="MFS_ExuT_GudP_like"/>
    <property type="match status" value="1"/>
</dbReference>
<evidence type="ECO:0000313" key="7">
    <source>
        <dbReference type="EMBL" id="KHL03535.1"/>
    </source>
</evidence>
<dbReference type="PANTHER" id="PTHR11662:SF399">
    <property type="entry name" value="FI19708P1-RELATED"/>
    <property type="match status" value="1"/>
</dbReference>
<dbReference type="AlphaFoldDB" id="A0A0B2AIX7"/>
<keyword evidence="3 5" id="KW-1133">Transmembrane helix</keyword>
<feature type="transmembrane region" description="Helical" evidence="5">
    <location>
        <begin position="378"/>
        <end position="395"/>
    </location>
</feature>
<dbReference type="STRING" id="1338436.LK10_08945"/>
<dbReference type="InterPro" id="IPR036259">
    <property type="entry name" value="MFS_trans_sf"/>
</dbReference>
<dbReference type="RefSeq" id="WP_043122523.1">
    <property type="nucleotide sequence ID" value="NZ_JTDL01000098.1"/>
</dbReference>
<dbReference type="Gene3D" id="1.20.1250.20">
    <property type="entry name" value="MFS general substrate transporter like domains"/>
    <property type="match status" value="2"/>
</dbReference>
<evidence type="ECO:0000256" key="1">
    <source>
        <dbReference type="ARBA" id="ARBA00004651"/>
    </source>
</evidence>
<sequence>MTETAQRGTKTRRFTLPSLRWWMFGFFVLVMVINYIDRASLSIAMPLIGKEFHLTPAVEGLLLSAFGWTYTLMQLPGGWLVDKIKPRKIVTGSLIGWGIAEALTGLATGVTALFGMRMLLGVFEGPVQNGANTSLTRWLRRSERARGSTLVDGGGPLGTALGGLLITGLIIGLGTWRLAFGVVGLITVLIGVIAWLFMRDNPAAHPLIRDKEREYLAAIDTEVAPAEKRTAADYLRSRSTWLLLAAFFGYDAVVYGLLTWAPSYVSQQQHVSTALIGAWTFVIFGVGFVGEIFAGQLADRLIRRGAKPNRVLRWMLGIAGFGVAVAILLVNVVGSPIAALILISAANFFLRWGGLYWAVPARIAHPGDVGKISGAMNFSGNVAGILMPILIGLIVQATSSFAVVFVVFAVAGVIMALSSIGIHYGDSPEVPAPATLAEG</sequence>
<keyword evidence="2 5" id="KW-0812">Transmembrane</keyword>
<feature type="transmembrane region" description="Helical" evidence="5">
    <location>
        <begin position="57"/>
        <end position="75"/>
    </location>
</feature>
<feature type="transmembrane region" description="Helical" evidence="5">
    <location>
        <begin position="273"/>
        <end position="294"/>
    </location>
</feature>